<keyword evidence="2" id="KW-0418">Kinase</keyword>
<reference evidence="3" key="1">
    <citation type="submission" date="2016-07" db="EMBL/GenBank/DDBJ databases">
        <title>Phaeobacter portensis sp. nov., a tropodithietic acid producing bacterium isolated from a German harbor.</title>
        <authorList>
            <person name="Freese H.M."/>
            <person name="Bunk B."/>
            <person name="Breider S."/>
            <person name="Brinkhoff T."/>
        </authorList>
    </citation>
    <scope>NUCLEOTIDE SEQUENCE [LARGE SCALE GENOMIC DNA]</scope>
    <source>
        <strain evidence="3">P97</strain>
    </source>
</reference>
<dbReference type="GO" id="GO:0034194">
    <property type="term" value="P:D-galactonate catabolic process"/>
    <property type="evidence" value="ECO:0007669"/>
    <property type="project" value="InterPro"/>
</dbReference>
<accession>A0A1L3I7Q6</accession>
<dbReference type="Proteomes" id="UP000183859">
    <property type="component" value="Chromosome"/>
</dbReference>
<gene>
    <name evidence="2" type="ORF">PhaeoP97_02831</name>
</gene>
<dbReference type="EMBL" id="CP016364">
    <property type="protein sequence ID" value="APG48208.1"/>
    <property type="molecule type" value="Genomic_DNA"/>
</dbReference>
<dbReference type="OrthoDB" id="256574at2"/>
<evidence type="ECO:0000313" key="3">
    <source>
        <dbReference type="Proteomes" id="UP000183859"/>
    </source>
</evidence>
<evidence type="ECO:0000256" key="1">
    <source>
        <dbReference type="SAM" id="MobiDB-lite"/>
    </source>
</evidence>
<organism evidence="2 3">
    <name type="scientific">Phaeobacter porticola</name>
    <dbReference type="NCBI Taxonomy" id="1844006"/>
    <lineage>
        <taxon>Bacteria</taxon>
        <taxon>Pseudomonadati</taxon>
        <taxon>Pseudomonadota</taxon>
        <taxon>Alphaproteobacteria</taxon>
        <taxon>Rhodobacterales</taxon>
        <taxon>Roseobacteraceae</taxon>
        <taxon>Phaeobacter</taxon>
    </lineage>
</organism>
<dbReference type="InterPro" id="IPR042257">
    <property type="entry name" value="DGOK_C"/>
</dbReference>
<protein>
    <submittedName>
        <fullName evidence="2">2-keto-3-deoxy-galactonokinase</fullName>
        <ecNumber evidence="2">2.7.1.58</ecNumber>
    </submittedName>
</protein>
<dbReference type="Gene3D" id="3.30.420.310">
    <property type="entry name" value="2-keto-3-deoxy-galactonokinase, C-terminal domain"/>
    <property type="match status" value="1"/>
</dbReference>
<proteinExistence type="predicted"/>
<dbReference type="RefSeq" id="WP_072506493.1">
    <property type="nucleotide sequence ID" value="NZ_CP016364.1"/>
</dbReference>
<dbReference type="KEGG" id="php:PhaeoP97_02831"/>
<dbReference type="GO" id="GO:0008671">
    <property type="term" value="F:2-dehydro-3-deoxygalactonokinase activity"/>
    <property type="evidence" value="ECO:0007669"/>
    <property type="project" value="UniProtKB-EC"/>
</dbReference>
<dbReference type="AlphaFoldDB" id="A0A1L3I7Q6"/>
<feature type="compositionally biased region" description="Polar residues" evidence="1">
    <location>
        <begin position="1"/>
        <end position="13"/>
    </location>
</feature>
<name>A0A1L3I7Q6_9RHOB</name>
<dbReference type="EC" id="2.7.1.58" evidence="2"/>
<evidence type="ECO:0000313" key="2">
    <source>
        <dbReference type="EMBL" id="APG48208.1"/>
    </source>
</evidence>
<keyword evidence="3" id="KW-1185">Reference proteome</keyword>
<keyword evidence="2" id="KW-0808">Transferase</keyword>
<sequence>MCAASAAQNSAPTSGKPRVKSTKWIAADHSNGRISAWSMQEVEAQQHVFASSGADMMSDLALLVDRLHDCGPDTPILLSDDGLRGGDSGTLTVPAKASNLPMGETMLSRHPLRLLGGLSQANPRAVMRGAASRIAGFLSLNRDWDGVVCVPGETTHWALISADEIVSFQSFLTAGLWRSIAPHMSIDPDAEMGARQTDELTQAMTTIQSKPETLAARLAELQAQPSGNSTARATRLWGLLLGAELSAARPYWLGQNIALIAPPALDNLYSTALGHQGISVTHTDADRMALAGLVSAWRGMSA</sequence>
<dbReference type="Pfam" id="PF05035">
    <property type="entry name" value="DGOK"/>
    <property type="match status" value="1"/>
</dbReference>
<feature type="region of interest" description="Disordered" evidence="1">
    <location>
        <begin position="1"/>
        <end position="22"/>
    </location>
</feature>
<dbReference type="InterPro" id="IPR007729">
    <property type="entry name" value="DGOK"/>
</dbReference>
<dbReference type="STRING" id="1844006.PhaeoP97_02831"/>